<protein>
    <recommendedName>
        <fullName evidence="3">Heterokaryon incompatibility domain-containing protein</fullName>
    </recommendedName>
</protein>
<dbReference type="Proteomes" id="UP001287356">
    <property type="component" value="Unassembled WGS sequence"/>
</dbReference>
<name>A0AAE0K4A4_9PEZI</name>
<organism evidence="1 2">
    <name type="scientific">Lasiosphaeria ovina</name>
    <dbReference type="NCBI Taxonomy" id="92902"/>
    <lineage>
        <taxon>Eukaryota</taxon>
        <taxon>Fungi</taxon>
        <taxon>Dikarya</taxon>
        <taxon>Ascomycota</taxon>
        <taxon>Pezizomycotina</taxon>
        <taxon>Sordariomycetes</taxon>
        <taxon>Sordariomycetidae</taxon>
        <taxon>Sordariales</taxon>
        <taxon>Lasiosphaeriaceae</taxon>
        <taxon>Lasiosphaeria</taxon>
    </lineage>
</organism>
<sequence length="111" mass="12652">QALRESRWFTRGWTLQELIAPSLVEFFSSDGKSLGDKTSLEQQLVSITGIAPTVLRGDPLDSFSVEERMTWAEKRTTKKEEDKAYSLLGIFDIFMSPIYGEGAEHAFYRLK</sequence>
<evidence type="ECO:0000313" key="2">
    <source>
        <dbReference type="Proteomes" id="UP001287356"/>
    </source>
</evidence>
<dbReference type="PANTHER" id="PTHR10622">
    <property type="entry name" value="HET DOMAIN-CONTAINING PROTEIN"/>
    <property type="match status" value="1"/>
</dbReference>
<feature type="non-terminal residue" evidence="1">
    <location>
        <position position="1"/>
    </location>
</feature>
<feature type="non-terminal residue" evidence="1">
    <location>
        <position position="111"/>
    </location>
</feature>
<keyword evidence="2" id="KW-1185">Reference proteome</keyword>
<gene>
    <name evidence="1" type="ORF">B0T24DRAFT_492524</name>
</gene>
<dbReference type="AlphaFoldDB" id="A0AAE0K4A4"/>
<dbReference type="PANTHER" id="PTHR10622:SF13">
    <property type="entry name" value="NACHT DOMAIN-CONTAINING PROTEIN"/>
    <property type="match status" value="1"/>
</dbReference>
<reference evidence="1" key="2">
    <citation type="submission" date="2023-06" db="EMBL/GenBank/DDBJ databases">
        <authorList>
            <consortium name="Lawrence Berkeley National Laboratory"/>
            <person name="Haridas S."/>
            <person name="Hensen N."/>
            <person name="Bonometti L."/>
            <person name="Westerberg I."/>
            <person name="Brannstrom I.O."/>
            <person name="Guillou S."/>
            <person name="Cros-Aarteil S."/>
            <person name="Calhoun S."/>
            <person name="Kuo A."/>
            <person name="Mondo S."/>
            <person name="Pangilinan J."/>
            <person name="Riley R."/>
            <person name="Labutti K."/>
            <person name="Andreopoulos B."/>
            <person name="Lipzen A."/>
            <person name="Chen C."/>
            <person name="Yanf M."/>
            <person name="Daum C."/>
            <person name="Ng V."/>
            <person name="Clum A."/>
            <person name="Steindorff A."/>
            <person name="Ohm R."/>
            <person name="Martin F."/>
            <person name="Silar P."/>
            <person name="Natvig D."/>
            <person name="Lalanne C."/>
            <person name="Gautier V."/>
            <person name="Ament-Velasquez S.L."/>
            <person name="Kruys A."/>
            <person name="Hutchinson M.I."/>
            <person name="Powell A.J."/>
            <person name="Barry K."/>
            <person name="Miller A.N."/>
            <person name="Grigoriev I.V."/>
            <person name="Debuchy R."/>
            <person name="Gladieux P."/>
            <person name="Thoren M.H."/>
            <person name="Johannesson H."/>
        </authorList>
    </citation>
    <scope>NUCLEOTIDE SEQUENCE</scope>
    <source>
        <strain evidence="1">CBS 958.72</strain>
    </source>
</reference>
<accession>A0AAE0K4A4</accession>
<comment type="caution">
    <text evidence="1">The sequence shown here is derived from an EMBL/GenBank/DDBJ whole genome shotgun (WGS) entry which is preliminary data.</text>
</comment>
<evidence type="ECO:0008006" key="3">
    <source>
        <dbReference type="Google" id="ProtNLM"/>
    </source>
</evidence>
<reference evidence="1" key="1">
    <citation type="journal article" date="2023" name="Mol. Phylogenet. Evol.">
        <title>Genome-scale phylogeny and comparative genomics of the fungal order Sordariales.</title>
        <authorList>
            <person name="Hensen N."/>
            <person name="Bonometti L."/>
            <person name="Westerberg I."/>
            <person name="Brannstrom I.O."/>
            <person name="Guillou S."/>
            <person name="Cros-Aarteil S."/>
            <person name="Calhoun S."/>
            <person name="Haridas S."/>
            <person name="Kuo A."/>
            <person name="Mondo S."/>
            <person name="Pangilinan J."/>
            <person name="Riley R."/>
            <person name="LaButti K."/>
            <person name="Andreopoulos B."/>
            <person name="Lipzen A."/>
            <person name="Chen C."/>
            <person name="Yan M."/>
            <person name="Daum C."/>
            <person name="Ng V."/>
            <person name="Clum A."/>
            <person name="Steindorff A."/>
            <person name="Ohm R.A."/>
            <person name="Martin F."/>
            <person name="Silar P."/>
            <person name="Natvig D.O."/>
            <person name="Lalanne C."/>
            <person name="Gautier V."/>
            <person name="Ament-Velasquez S.L."/>
            <person name="Kruys A."/>
            <person name="Hutchinson M.I."/>
            <person name="Powell A.J."/>
            <person name="Barry K."/>
            <person name="Miller A.N."/>
            <person name="Grigoriev I.V."/>
            <person name="Debuchy R."/>
            <person name="Gladieux P."/>
            <person name="Hiltunen Thoren M."/>
            <person name="Johannesson H."/>
        </authorList>
    </citation>
    <scope>NUCLEOTIDE SEQUENCE</scope>
    <source>
        <strain evidence="1">CBS 958.72</strain>
    </source>
</reference>
<evidence type="ECO:0000313" key="1">
    <source>
        <dbReference type="EMBL" id="KAK3369392.1"/>
    </source>
</evidence>
<proteinExistence type="predicted"/>
<dbReference type="EMBL" id="JAULSN010000006">
    <property type="protein sequence ID" value="KAK3369392.1"/>
    <property type="molecule type" value="Genomic_DNA"/>
</dbReference>